<feature type="compositionally biased region" description="Low complexity" evidence="1">
    <location>
        <begin position="727"/>
        <end position="736"/>
    </location>
</feature>
<dbReference type="Proteomes" id="UP000320762">
    <property type="component" value="Unassembled WGS sequence"/>
</dbReference>
<dbReference type="AlphaFoldDB" id="A0A550CSU6"/>
<feature type="compositionally biased region" description="Low complexity" evidence="1">
    <location>
        <begin position="352"/>
        <end position="364"/>
    </location>
</feature>
<feature type="region of interest" description="Disordered" evidence="1">
    <location>
        <begin position="307"/>
        <end position="326"/>
    </location>
</feature>
<evidence type="ECO:0000256" key="1">
    <source>
        <dbReference type="SAM" id="MobiDB-lite"/>
    </source>
</evidence>
<organism evidence="2 3">
    <name type="scientific">Schizophyllum amplum</name>
    <dbReference type="NCBI Taxonomy" id="97359"/>
    <lineage>
        <taxon>Eukaryota</taxon>
        <taxon>Fungi</taxon>
        <taxon>Dikarya</taxon>
        <taxon>Basidiomycota</taxon>
        <taxon>Agaricomycotina</taxon>
        <taxon>Agaricomycetes</taxon>
        <taxon>Agaricomycetidae</taxon>
        <taxon>Agaricales</taxon>
        <taxon>Schizophyllaceae</taxon>
        <taxon>Schizophyllum</taxon>
    </lineage>
</organism>
<evidence type="ECO:0000313" key="3">
    <source>
        <dbReference type="Proteomes" id="UP000320762"/>
    </source>
</evidence>
<evidence type="ECO:0000313" key="2">
    <source>
        <dbReference type="EMBL" id="TRM67860.1"/>
    </source>
</evidence>
<comment type="caution">
    <text evidence="2">The sequence shown here is derived from an EMBL/GenBank/DDBJ whole genome shotgun (WGS) entry which is preliminary data.</text>
</comment>
<feature type="region of interest" description="Disordered" evidence="1">
    <location>
        <begin position="160"/>
        <end position="181"/>
    </location>
</feature>
<protein>
    <submittedName>
        <fullName evidence="2">Uncharacterized protein</fullName>
    </submittedName>
</protein>
<feature type="compositionally biased region" description="Basic and acidic residues" evidence="1">
    <location>
        <begin position="782"/>
        <end position="791"/>
    </location>
</feature>
<proteinExistence type="predicted"/>
<name>A0A550CSU6_9AGAR</name>
<feature type="compositionally biased region" description="Acidic residues" evidence="1">
    <location>
        <begin position="771"/>
        <end position="781"/>
    </location>
</feature>
<feature type="compositionally biased region" description="Low complexity" evidence="1">
    <location>
        <begin position="592"/>
        <end position="613"/>
    </location>
</feature>
<reference evidence="2 3" key="1">
    <citation type="journal article" date="2019" name="New Phytol.">
        <title>Comparative genomics reveals unique wood-decay strategies and fruiting body development in the Schizophyllaceae.</title>
        <authorList>
            <person name="Almasi E."/>
            <person name="Sahu N."/>
            <person name="Krizsan K."/>
            <person name="Balint B."/>
            <person name="Kovacs G.M."/>
            <person name="Kiss B."/>
            <person name="Cseklye J."/>
            <person name="Drula E."/>
            <person name="Henrissat B."/>
            <person name="Nagy I."/>
            <person name="Chovatia M."/>
            <person name="Adam C."/>
            <person name="LaButti K."/>
            <person name="Lipzen A."/>
            <person name="Riley R."/>
            <person name="Grigoriev I.V."/>
            <person name="Nagy L.G."/>
        </authorList>
    </citation>
    <scope>NUCLEOTIDE SEQUENCE [LARGE SCALE GENOMIC DNA]</scope>
    <source>
        <strain evidence="2 3">NL-1724</strain>
    </source>
</reference>
<accession>A0A550CSU6</accession>
<feature type="compositionally biased region" description="Acidic residues" evidence="1">
    <location>
        <begin position="507"/>
        <end position="520"/>
    </location>
</feature>
<keyword evidence="3" id="KW-1185">Reference proteome</keyword>
<gene>
    <name evidence="2" type="ORF">BD626DRAFT_107199</name>
</gene>
<sequence length="821" mass="89796">MASAPTATTPSVRVFSCRCLNIRVCEAPTDITYKSFVKLGADADFVPLYVGEHGVEARHPQLTLRDRSRSSPLPDSPNSARYTSLTCLLCQSLVYRVQEIIDHENESKEGPVLPSDNWVEVDVLRSTDGWVEIQKSCPTQEGVALLEKSPRYSHIYSIVLPAAQSPPTSPTPDADDRATRPSPLHQKRYLAELPPLFPPPPFTPKHPVFQHLSSLATEKSEGLRKEAEGYISEVVQAKVKDIQKAEDTLKKDAEHVWKAFLGAINNVKHRQQDHVTSPTQRTEIGVFTPNGAGTPAAASVIRDFVPSKVAQTRRPPTAAPRTSTLSASLATSSFHHPKYSDDTANPSPPKSPGSSASNDAATTNSSITVTSSTFPIRPTADNGQASVLQFRHWANEQEEKNVATSYRYFQNEEEDHKRLADVMERRKQQQQQAQEAQQNQATAGPSTPQANGKAKEQPKISTQAPPAAGTKTPESPSGKGKRKVTFDVDPAAANRHGKADKTTPPTQDDDDMVFDLEEENGERQSKAPILPLNEPSATASRPPRPAAMSPRHRSQSAGLPSSFAGLRPASLPAPSMMRSIAGSAPTGDPSTSPLNSRPSPSQQPQASTHTSPSLPSPYPNGKHHIEPESDASEPEPGSEDDFRTREIQRLVAANTPSHRNAWKRDSDAWKRFLSRPSDDALEEISEDEGGESEAAHLQHQHFVGSLPIAIRPPPRRASTSDYQAKTSLVEEPGVLVPPLPRRRESSTARRKQMYGERDRERGLDPGALDFTGEEDEEESDEDTTRGEDGKSMSRGKQRALKILESASKVPEEGMWRSLANN</sequence>
<feature type="compositionally biased region" description="Low complexity" evidence="1">
    <location>
        <begin position="535"/>
        <end position="549"/>
    </location>
</feature>
<feature type="compositionally biased region" description="Low complexity" evidence="1">
    <location>
        <begin position="429"/>
        <end position="443"/>
    </location>
</feature>
<feature type="compositionally biased region" description="Acidic residues" evidence="1">
    <location>
        <begin position="679"/>
        <end position="691"/>
    </location>
</feature>
<dbReference type="EMBL" id="VDMD01000002">
    <property type="protein sequence ID" value="TRM67860.1"/>
    <property type="molecule type" value="Genomic_DNA"/>
</dbReference>
<feature type="region of interest" description="Disordered" evidence="1">
    <location>
        <begin position="334"/>
        <end position="364"/>
    </location>
</feature>
<feature type="compositionally biased region" description="Basic and acidic residues" evidence="1">
    <location>
        <begin position="741"/>
        <end position="763"/>
    </location>
</feature>
<feature type="compositionally biased region" description="Low complexity" evidence="1">
    <location>
        <begin position="312"/>
        <end position="326"/>
    </location>
</feature>
<dbReference type="STRING" id="97359.A0A550CSU6"/>
<dbReference type="OrthoDB" id="2563191at2759"/>
<feature type="compositionally biased region" description="Acidic residues" evidence="1">
    <location>
        <begin position="628"/>
        <end position="639"/>
    </location>
</feature>
<feature type="region of interest" description="Disordered" evidence="1">
    <location>
        <begin position="423"/>
        <end position="821"/>
    </location>
</feature>